<keyword evidence="2" id="KW-1185">Reference proteome</keyword>
<name>A0A431WJ83_9BACI</name>
<gene>
    <name evidence="1" type="ORF">EKG37_05955</name>
</gene>
<protein>
    <submittedName>
        <fullName evidence="1">Uncharacterized protein</fullName>
    </submittedName>
</protein>
<proteinExistence type="predicted"/>
<sequence length="295" mass="35096">MTVTIKPTKEEVSDWIENFVPKIDLFFVEENTLAMFEEYLSEVLVVPRKEFFEHSTYNQIQLVNSYMYWNISDKVKYVIVAQPDWISKIPEQRKREILFNQYKVGRGLVFPLSLFPFSRSLPEVYIFEEKGDKLLIIQNKMWNELPFQVKESAIQEYAQLWDNWICCEVPEQTPIHIKKYANKFSTVSGSNCLSATLFAITGQDWILDEWVHPDTFLNGLERASFSLINDKIQRGDVITWVNNDGIIQHAAYHIDNNYFFNKNGQTIFNPWKIIHWDQLNEEWGHYKTKVYRKRL</sequence>
<dbReference type="OrthoDB" id="2139078at2"/>
<evidence type="ECO:0000313" key="2">
    <source>
        <dbReference type="Proteomes" id="UP000271374"/>
    </source>
</evidence>
<organism evidence="1 2">
    <name type="scientific">Bacillus yapensis</name>
    <dbReference type="NCBI Taxonomy" id="2492960"/>
    <lineage>
        <taxon>Bacteria</taxon>
        <taxon>Bacillati</taxon>
        <taxon>Bacillota</taxon>
        <taxon>Bacilli</taxon>
        <taxon>Bacillales</taxon>
        <taxon>Bacillaceae</taxon>
        <taxon>Bacillus</taxon>
    </lineage>
</organism>
<dbReference type="EMBL" id="RXNT01000003">
    <property type="protein sequence ID" value="RTR35420.1"/>
    <property type="molecule type" value="Genomic_DNA"/>
</dbReference>
<comment type="caution">
    <text evidence="1">The sequence shown here is derived from an EMBL/GenBank/DDBJ whole genome shotgun (WGS) entry which is preliminary data.</text>
</comment>
<dbReference type="Proteomes" id="UP000271374">
    <property type="component" value="Unassembled WGS sequence"/>
</dbReference>
<reference evidence="1 2" key="1">
    <citation type="submission" date="2018-12" db="EMBL/GenBank/DDBJ databases">
        <title>Bacillus yapensis draft genome sequence.</title>
        <authorList>
            <person name="Yu L."/>
            <person name="Xu X."/>
            <person name="Tang X."/>
        </authorList>
    </citation>
    <scope>NUCLEOTIDE SEQUENCE [LARGE SCALE GENOMIC DNA]</scope>
    <source>
        <strain evidence="1 2">XXST-01</strain>
    </source>
</reference>
<accession>A0A431WJ83</accession>
<dbReference type="AlphaFoldDB" id="A0A431WJ83"/>
<evidence type="ECO:0000313" key="1">
    <source>
        <dbReference type="EMBL" id="RTR35420.1"/>
    </source>
</evidence>